<name>A0A165PHV1_9APHY</name>
<reference evidence="2 3" key="1">
    <citation type="journal article" date="2016" name="Mol. Biol. Evol.">
        <title>Comparative Genomics of Early-Diverging Mushroom-Forming Fungi Provides Insights into the Origins of Lignocellulose Decay Capabilities.</title>
        <authorList>
            <person name="Nagy L.G."/>
            <person name="Riley R."/>
            <person name="Tritt A."/>
            <person name="Adam C."/>
            <person name="Daum C."/>
            <person name="Floudas D."/>
            <person name="Sun H."/>
            <person name="Yadav J.S."/>
            <person name="Pangilinan J."/>
            <person name="Larsson K.H."/>
            <person name="Matsuura K."/>
            <person name="Barry K."/>
            <person name="Labutti K."/>
            <person name="Kuo R."/>
            <person name="Ohm R.A."/>
            <person name="Bhattacharya S.S."/>
            <person name="Shirouzu T."/>
            <person name="Yoshinaga Y."/>
            <person name="Martin F.M."/>
            <person name="Grigoriev I.V."/>
            <person name="Hibbett D.S."/>
        </authorList>
    </citation>
    <scope>NUCLEOTIDE SEQUENCE [LARGE SCALE GENOMIC DNA]</scope>
    <source>
        <strain evidence="2 3">L-15889</strain>
    </source>
</reference>
<feature type="region of interest" description="Disordered" evidence="1">
    <location>
        <begin position="79"/>
        <end position="98"/>
    </location>
</feature>
<protein>
    <submittedName>
        <fullName evidence="2">Uncharacterized protein</fullName>
    </submittedName>
</protein>
<accession>A0A165PHV1</accession>
<dbReference type="EMBL" id="KV429068">
    <property type="protein sequence ID" value="KZT68232.1"/>
    <property type="molecule type" value="Genomic_DNA"/>
</dbReference>
<organism evidence="2 3">
    <name type="scientific">Daedalea quercina L-15889</name>
    <dbReference type="NCBI Taxonomy" id="1314783"/>
    <lineage>
        <taxon>Eukaryota</taxon>
        <taxon>Fungi</taxon>
        <taxon>Dikarya</taxon>
        <taxon>Basidiomycota</taxon>
        <taxon>Agaricomycotina</taxon>
        <taxon>Agaricomycetes</taxon>
        <taxon>Polyporales</taxon>
        <taxon>Fomitopsis</taxon>
    </lineage>
</organism>
<evidence type="ECO:0000313" key="2">
    <source>
        <dbReference type="EMBL" id="KZT68232.1"/>
    </source>
</evidence>
<dbReference type="Proteomes" id="UP000076727">
    <property type="component" value="Unassembled WGS sequence"/>
</dbReference>
<gene>
    <name evidence="2" type="ORF">DAEQUDRAFT_738807</name>
</gene>
<evidence type="ECO:0000256" key="1">
    <source>
        <dbReference type="SAM" id="MobiDB-lite"/>
    </source>
</evidence>
<dbReference type="AlphaFoldDB" id="A0A165PHV1"/>
<keyword evidence="3" id="KW-1185">Reference proteome</keyword>
<proteinExistence type="predicted"/>
<evidence type="ECO:0000313" key="3">
    <source>
        <dbReference type="Proteomes" id="UP000076727"/>
    </source>
</evidence>
<sequence>MTPSGRRDPHGLYVTKGPRALICTSITSPLHSFGDVDQLLLVLRAVTVASDQCCEILYRSIDDHPTVLTNILLRRGSDIPGSSESRAPDVAQTPQSSGFRGEAAAFPSVSSVAWFRFSIRHAFRKTPEQVLQLRRMLLSELSADSIPEPDMLTLTEIPTSRSLARGARHSTTVEIRRQRIRFYDFDFDFPRKFQRLGMS</sequence>